<keyword evidence="3" id="KW-1185">Reference proteome</keyword>
<evidence type="ECO:0000313" key="3">
    <source>
        <dbReference type="Proteomes" id="UP000000557"/>
    </source>
</evidence>
<accession>Q7NLM4</accession>
<dbReference type="HOGENOM" id="CLU_076312_6_2_3"/>
<feature type="domain" description="Putative restriction endonuclease" evidence="1">
    <location>
        <begin position="12"/>
        <end position="162"/>
    </location>
</feature>
<dbReference type="AlphaFoldDB" id="Q7NLM4"/>
<dbReference type="eggNOG" id="COG4636">
    <property type="taxonomic scope" value="Bacteria"/>
</dbReference>
<reference evidence="2 3" key="1">
    <citation type="journal article" date="2003" name="DNA Res.">
        <title>Complete genome structure of Gloeobacter violaceus PCC 7421, a cyanobacterium that lacks thylakoids.</title>
        <authorList>
            <person name="Nakamura Y."/>
            <person name="Kaneko T."/>
            <person name="Sato S."/>
            <person name="Mimuro M."/>
            <person name="Miyashita H."/>
            <person name="Tsuchiya T."/>
            <person name="Sasamoto S."/>
            <person name="Watanabe A."/>
            <person name="Kawashima K."/>
            <person name="Kishida Y."/>
            <person name="Kiyokawa C."/>
            <person name="Kohara M."/>
            <person name="Matsumoto M."/>
            <person name="Matsuno A."/>
            <person name="Nakazaki N."/>
            <person name="Shimpo S."/>
            <person name="Takeuchi C."/>
            <person name="Yamada M."/>
            <person name="Tabata S."/>
        </authorList>
    </citation>
    <scope>NUCLEOTIDE SEQUENCE [LARGE SCALE GENOMIC DNA]</scope>
    <source>
        <strain evidence="3">ATCC 29082 / PCC 7421</strain>
    </source>
</reference>
<dbReference type="CDD" id="cd06260">
    <property type="entry name" value="DUF820-like"/>
    <property type="match status" value="1"/>
</dbReference>
<dbReference type="SUPFAM" id="SSF52980">
    <property type="entry name" value="Restriction endonuclease-like"/>
    <property type="match status" value="1"/>
</dbReference>
<dbReference type="RefSeq" id="WP_011141099.1">
    <property type="nucleotide sequence ID" value="NC_005125.1"/>
</dbReference>
<dbReference type="InterPro" id="IPR008538">
    <property type="entry name" value="Uma2"/>
</dbReference>
<gene>
    <name evidence="2" type="ordered locus">glr1098</name>
</gene>
<dbReference type="KEGG" id="gvi:glr1098"/>
<evidence type="ECO:0000259" key="1">
    <source>
        <dbReference type="Pfam" id="PF05685"/>
    </source>
</evidence>
<name>Q7NLM4_GLOVI</name>
<dbReference type="OrthoDB" id="424506at2"/>
<dbReference type="STRING" id="251221.gene:10758577"/>
<evidence type="ECO:0000313" key="2">
    <source>
        <dbReference type="EMBL" id="BAC89039.1"/>
    </source>
</evidence>
<dbReference type="PATRIC" id="fig|251221.4.peg.1125"/>
<dbReference type="InterPro" id="IPR011335">
    <property type="entry name" value="Restrct_endonuc-II-like"/>
</dbReference>
<organism evidence="2 3">
    <name type="scientific">Gloeobacter violaceus (strain ATCC 29082 / PCC 7421)</name>
    <dbReference type="NCBI Taxonomy" id="251221"/>
    <lineage>
        <taxon>Bacteria</taxon>
        <taxon>Bacillati</taxon>
        <taxon>Cyanobacteriota</taxon>
        <taxon>Cyanophyceae</taxon>
        <taxon>Gloeobacterales</taxon>
        <taxon>Gloeobacteraceae</taxon>
        <taxon>Gloeobacter</taxon>
    </lineage>
</organism>
<reference evidence="2 3" key="2">
    <citation type="journal article" date="2003" name="DNA Res.">
        <title>Complete genome structure of Gloeobacter violaceus PCC 7421, a cyanobacterium that lacks thylakoids (supplement).</title>
        <authorList>
            <person name="Nakamura Y."/>
            <person name="Kaneko T."/>
            <person name="Sato S."/>
            <person name="Mimuro M."/>
            <person name="Miyashita H."/>
            <person name="Tsuchiya T."/>
            <person name="Sasamoto S."/>
            <person name="Watanabe A."/>
            <person name="Kawashima K."/>
            <person name="Kishida Y."/>
            <person name="Kiyokawa C."/>
            <person name="Kohara M."/>
            <person name="Matsumoto M."/>
            <person name="Matsuno A."/>
            <person name="Nakazaki N."/>
            <person name="Shimpo S."/>
            <person name="Takeuchi C."/>
            <person name="Yamada M."/>
            <person name="Tabata S."/>
        </authorList>
    </citation>
    <scope>NUCLEOTIDE SEQUENCE [LARGE SCALE GENOMIC DNA]</scope>
    <source>
        <strain evidence="3">ATCC 29082 / PCC 7421</strain>
    </source>
</reference>
<dbReference type="Gene3D" id="3.90.1570.10">
    <property type="entry name" value="tt1808, chain A"/>
    <property type="match status" value="1"/>
</dbReference>
<protein>
    <submittedName>
        <fullName evidence="2">Glr1098 protein</fullName>
    </submittedName>
</protein>
<dbReference type="EMBL" id="BA000045">
    <property type="protein sequence ID" value="BAC89039.1"/>
    <property type="molecule type" value="Genomic_DNA"/>
</dbReference>
<sequence>MLTTADNPFYSPEEYLQIEEHSPIKHKYLDGRLYAMVGSTQDHNLVVLNLAFALRRHLRGTGCRVLTSDVKVRVEQRNRFFYPDIAVSCDERDWATPLYLRFPRLIVEVLSDSTEAFDRGARFQDYQTIDTLSEYVLVSSKQPQVECFRRDAEALWVLQSYGLEVYEIGALNFSGTFEELYEDVAFLP</sequence>
<dbReference type="InterPro" id="IPR012296">
    <property type="entry name" value="Nuclease_put_TT1808"/>
</dbReference>
<dbReference type="InParanoid" id="Q7NLM4"/>
<dbReference type="Proteomes" id="UP000000557">
    <property type="component" value="Chromosome"/>
</dbReference>
<dbReference type="PANTHER" id="PTHR36558:SF1">
    <property type="entry name" value="RESTRICTION ENDONUCLEASE DOMAIN-CONTAINING PROTEIN-RELATED"/>
    <property type="match status" value="1"/>
</dbReference>
<dbReference type="Pfam" id="PF05685">
    <property type="entry name" value="Uma2"/>
    <property type="match status" value="1"/>
</dbReference>
<proteinExistence type="predicted"/>
<dbReference type="PhylomeDB" id="Q7NLM4"/>
<dbReference type="EnsemblBacteria" id="BAC89039">
    <property type="protein sequence ID" value="BAC89039"/>
    <property type="gene ID" value="BAC89039"/>
</dbReference>
<dbReference type="PANTHER" id="PTHR36558">
    <property type="entry name" value="GLR1098 PROTEIN"/>
    <property type="match status" value="1"/>
</dbReference>